<feature type="compositionally biased region" description="Pro residues" evidence="1">
    <location>
        <begin position="1"/>
        <end position="10"/>
    </location>
</feature>
<organism evidence="2 3">
    <name type="scientific">Puccinia graminis f. sp. tritici (strain CRL 75-36-700-3 / race SCCL)</name>
    <name type="common">Black stem rust fungus</name>
    <dbReference type="NCBI Taxonomy" id="418459"/>
    <lineage>
        <taxon>Eukaryota</taxon>
        <taxon>Fungi</taxon>
        <taxon>Dikarya</taxon>
        <taxon>Basidiomycota</taxon>
        <taxon>Pucciniomycotina</taxon>
        <taxon>Pucciniomycetes</taxon>
        <taxon>Pucciniales</taxon>
        <taxon>Pucciniaceae</taxon>
        <taxon>Puccinia</taxon>
    </lineage>
</organism>
<dbReference type="GeneID" id="10540707"/>
<feature type="region of interest" description="Disordered" evidence="1">
    <location>
        <begin position="1"/>
        <end position="54"/>
    </location>
</feature>
<reference key="1">
    <citation type="submission" date="2007-01" db="EMBL/GenBank/DDBJ databases">
        <title>The Genome Sequence of Puccinia graminis f. sp. tritici Strain CRL 75-36-700-3.</title>
        <authorList>
            <consortium name="The Broad Institute Genome Sequencing Platform"/>
            <person name="Birren B."/>
            <person name="Lander E."/>
            <person name="Galagan J."/>
            <person name="Nusbaum C."/>
            <person name="Devon K."/>
            <person name="Cuomo C."/>
            <person name="Jaffe D."/>
            <person name="Butler J."/>
            <person name="Alvarez P."/>
            <person name="Gnerre S."/>
            <person name="Grabherr M."/>
            <person name="Mauceli E."/>
            <person name="Brockman W."/>
            <person name="Young S."/>
            <person name="LaButti K."/>
            <person name="Sykes S."/>
            <person name="DeCaprio D."/>
            <person name="Crawford M."/>
            <person name="Koehrsen M."/>
            <person name="Engels R."/>
            <person name="Montgomery P."/>
            <person name="Pearson M."/>
            <person name="Howarth C."/>
            <person name="Larson L."/>
            <person name="White J."/>
            <person name="Zeng Q."/>
            <person name="Kodira C."/>
            <person name="Yandava C."/>
            <person name="Alvarado L."/>
            <person name="O'Leary S."/>
            <person name="Szabo L."/>
            <person name="Dean R."/>
            <person name="Schein J."/>
        </authorList>
    </citation>
    <scope>NUCLEOTIDE SEQUENCE</scope>
    <source>
        <strain>CRL 75-36-700-3</strain>
    </source>
</reference>
<accession>E3KQN2</accession>
<feature type="compositionally biased region" description="Polar residues" evidence="1">
    <location>
        <begin position="40"/>
        <end position="54"/>
    </location>
</feature>
<dbReference type="KEGG" id="pgr:PGTG_12989"/>
<reference evidence="3" key="2">
    <citation type="journal article" date="2011" name="Proc. Natl. Acad. Sci. U.S.A.">
        <title>Obligate biotrophy features unraveled by the genomic analysis of rust fungi.</title>
        <authorList>
            <person name="Duplessis S."/>
            <person name="Cuomo C.A."/>
            <person name="Lin Y.-C."/>
            <person name="Aerts A."/>
            <person name="Tisserant E."/>
            <person name="Veneault-Fourrey C."/>
            <person name="Joly D.L."/>
            <person name="Hacquard S."/>
            <person name="Amselem J."/>
            <person name="Cantarel B.L."/>
            <person name="Chiu R."/>
            <person name="Coutinho P.M."/>
            <person name="Feau N."/>
            <person name="Field M."/>
            <person name="Frey P."/>
            <person name="Gelhaye E."/>
            <person name="Goldberg J."/>
            <person name="Grabherr M.G."/>
            <person name="Kodira C.D."/>
            <person name="Kohler A."/>
            <person name="Kuees U."/>
            <person name="Lindquist E.A."/>
            <person name="Lucas S.M."/>
            <person name="Mago R."/>
            <person name="Mauceli E."/>
            <person name="Morin E."/>
            <person name="Murat C."/>
            <person name="Pangilinan J.L."/>
            <person name="Park R."/>
            <person name="Pearson M."/>
            <person name="Quesneville H."/>
            <person name="Rouhier N."/>
            <person name="Sakthikumar S."/>
            <person name="Salamov A.A."/>
            <person name="Schmutz J."/>
            <person name="Selles B."/>
            <person name="Shapiro H."/>
            <person name="Tanguay P."/>
            <person name="Tuskan G.A."/>
            <person name="Henrissat B."/>
            <person name="Van de Peer Y."/>
            <person name="Rouze P."/>
            <person name="Ellis J.G."/>
            <person name="Dodds P.N."/>
            <person name="Schein J.E."/>
            <person name="Zhong S."/>
            <person name="Hamelin R.C."/>
            <person name="Grigoriev I.V."/>
            <person name="Szabo L.J."/>
            <person name="Martin F."/>
        </authorList>
    </citation>
    <scope>NUCLEOTIDE SEQUENCE [LARGE SCALE GENOMIC DNA]</scope>
    <source>
        <strain evidence="3">CRL 75-36-700-3 / race SCCL</strain>
    </source>
</reference>
<dbReference type="Proteomes" id="UP000008783">
    <property type="component" value="Unassembled WGS sequence"/>
</dbReference>
<dbReference type="InParanoid" id="E3KQN2"/>
<keyword evidence="3" id="KW-1185">Reference proteome</keyword>
<evidence type="ECO:0000256" key="1">
    <source>
        <dbReference type="SAM" id="MobiDB-lite"/>
    </source>
</evidence>
<evidence type="ECO:0000313" key="2">
    <source>
        <dbReference type="EMBL" id="EFP86607.1"/>
    </source>
</evidence>
<sequence length="125" mass="13655">MKPPLPPTAPPMTTDIHAEPTTSSHERGEDEDQKERGLGESSTTRVEHPNFNSFPTCSSQKQLIKAIIQLDCSNHPSQLHRLDIDIASSASAQPLNLNILPLLPPWISSISDPLLSLPSQPLSTF</sequence>
<feature type="compositionally biased region" description="Basic and acidic residues" evidence="1">
    <location>
        <begin position="24"/>
        <end position="38"/>
    </location>
</feature>
<dbReference type="RefSeq" id="XP_003331026.1">
    <property type="nucleotide sequence ID" value="XM_003330978.1"/>
</dbReference>
<evidence type="ECO:0000313" key="3">
    <source>
        <dbReference type="Proteomes" id="UP000008783"/>
    </source>
</evidence>
<proteinExistence type="predicted"/>
<protein>
    <submittedName>
        <fullName evidence="2">Uncharacterized protein</fullName>
    </submittedName>
</protein>
<dbReference type="VEuPathDB" id="FungiDB:PGTG_12989"/>
<name>E3KQN2_PUCGT</name>
<gene>
    <name evidence="2" type="ORF">PGTG_12989</name>
</gene>
<dbReference type="AlphaFoldDB" id="E3KQN2"/>
<dbReference type="EMBL" id="DS178301">
    <property type="protein sequence ID" value="EFP86607.1"/>
    <property type="molecule type" value="Genomic_DNA"/>
</dbReference>
<dbReference type="HOGENOM" id="CLU_1993735_0_0_1"/>